<dbReference type="GO" id="GO:0044205">
    <property type="term" value="P:'de novo' UMP biosynthetic process"/>
    <property type="evidence" value="ECO:0007669"/>
    <property type="project" value="UniProtKB-UniRule"/>
</dbReference>
<evidence type="ECO:0000256" key="1">
    <source>
        <dbReference type="ARBA" id="ARBA00004861"/>
    </source>
</evidence>
<organism evidence="9 10">
    <name type="scientific">Corynebacterium heidelbergense</name>
    <dbReference type="NCBI Taxonomy" id="2055947"/>
    <lineage>
        <taxon>Bacteria</taxon>
        <taxon>Bacillati</taxon>
        <taxon>Actinomycetota</taxon>
        <taxon>Actinomycetes</taxon>
        <taxon>Mycobacteriales</taxon>
        <taxon>Corynebacteriaceae</taxon>
        <taxon>Corynebacterium</taxon>
    </lineage>
</organism>
<evidence type="ECO:0000259" key="8">
    <source>
        <dbReference type="SMART" id="SM00934"/>
    </source>
</evidence>
<dbReference type="PANTHER" id="PTHR43375:SF1">
    <property type="entry name" value="OROTIDINE 5'-PHOSPHATE DECARBOXYLASE"/>
    <property type="match status" value="1"/>
</dbReference>
<gene>
    <name evidence="7 9" type="primary">pyrF</name>
    <name evidence="9" type="ORF">DLJ54_00165</name>
</gene>
<dbReference type="InterPro" id="IPR018089">
    <property type="entry name" value="OMPdecase_AS"/>
</dbReference>
<protein>
    <recommendedName>
        <fullName evidence="7">Orotidine 5'-phosphate decarboxylase</fullName>
        <ecNumber evidence="7">4.1.1.23</ecNumber>
    </recommendedName>
    <alternativeName>
        <fullName evidence="7">OMP decarboxylase</fullName>
        <shortName evidence="7">OMPDCase</shortName>
        <shortName evidence="7">OMPdecase</shortName>
    </alternativeName>
</protein>
<dbReference type="GO" id="GO:0006207">
    <property type="term" value="P:'de novo' pyrimidine nucleobase biosynthetic process"/>
    <property type="evidence" value="ECO:0007669"/>
    <property type="project" value="InterPro"/>
</dbReference>
<evidence type="ECO:0000256" key="4">
    <source>
        <dbReference type="ARBA" id="ARBA00022975"/>
    </source>
</evidence>
<dbReference type="CDD" id="cd04725">
    <property type="entry name" value="OMP_decarboxylase_like"/>
    <property type="match status" value="1"/>
</dbReference>
<sequence length="285" mass="29702">MSADQHTFGERFTLRAATHGQLCVGMDPHPHLLRAWGLPVSAEGLREFSRRCVEGFGEVACVVKPQVAFYEAFGSAGYAVLEEAIAALRERGVLVIADAKRGDIGSTMAGYATAWLAPESPLSVDALTVSPWLGVDSLAPVFELAQRHHKGAIVLAATSNPEAPSVQRARCPEGDRRLDQDVVDRVGRLNAERTGEGPGNLGVVVGATVQDPPNLDAVGGVILMPGVGAQGGTPQDVRRIAGNALDLVSPNVSRAVLKSGPEPQALHAAVLEHTAALALSPGPTA</sequence>
<proteinExistence type="inferred from homology"/>
<dbReference type="Gene3D" id="3.20.20.70">
    <property type="entry name" value="Aldolase class I"/>
    <property type="match status" value="1"/>
</dbReference>
<dbReference type="InterPro" id="IPR001754">
    <property type="entry name" value="OMPdeCOase_dom"/>
</dbReference>
<feature type="domain" description="Orotidine 5'-phosphate decarboxylase" evidence="8">
    <location>
        <begin position="21"/>
        <end position="269"/>
    </location>
</feature>
<dbReference type="EC" id="4.1.1.23" evidence="7"/>
<feature type="active site" description="Proton donor" evidence="7">
    <location>
        <position position="100"/>
    </location>
</feature>
<name>A0A364V961_9CORY</name>
<dbReference type="InterPro" id="IPR011995">
    <property type="entry name" value="OMPdecase_type-2"/>
</dbReference>
<reference evidence="9 10" key="1">
    <citation type="journal article" date="2018" name="Syst. Appl. Microbiol.">
        <title>Corynebacterium heidelbergense sp. nov., isolated from the preen glands of Egyptian geese (Alopochen aegyptiacus).</title>
        <authorList>
            <person name="Braun M.S."/>
            <person name="Wang E."/>
            <person name="Zimmermann S."/>
            <person name="Wink M."/>
        </authorList>
    </citation>
    <scope>NUCLEOTIDE SEQUENCE [LARGE SCALE GENOMIC DNA]</scope>
    <source>
        <strain evidence="9 10">647</strain>
    </source>
</reference>
<dbReference type="PROSITE" id="PS00156">
    <property type="entry name" value="OMPDECASE"/>
    <property type="match status" value="1"/>
</dbReference>
<dbReference type="HAMAP" id="MF_01215">
    <property type="entry name" value="OMPdecase_type2"/>
    <property type="match status" value="1"/>
</dbReference>
<dbReference type="PANTHER" id="PTHR43375">
    <property type="entry name" value="OROTIDINE 5'-PHOSPHATE DECARBOXYLASE"/>
    <property type="match status" value="1"/>
</dbReference>
<dbReference type="Pfam" id="PF00215">
    <property type="entry name" value="OMPdecase"/>
    <property type="match status" value="1"/>
</dbReference>
<evidence type="ECO:0000256" key="5">
    <source>
        <dbReference type="ARBA" id="ARBA00023239"/>
    </source>
</evidence>
<comment type="similarity">
    <text evidence="2 7">Belongs to the OMP decarboxylase family. Type 2 subfamily.</text>
</comment>
<evidence type="ECO:0000256" key="6">
    <source>
        <dbReference type="ARBA" id="ARBA00049157"/>
    </source>
</evidence>
<comment type="caution">
    <text evidence="9">The sequence shown here is derived from an EMBL/GenBank/DDBJ whole genome shotgun (WGS) entry which is preliminary data.</text>
</comment>
<dbReference type="InterPro" id="IPR013785">
    <property type="entry name" value="Aldolase_TIM"/>
</dbReference>
<accession>A0A364V961</accession>
<comment type="pathway">
    <text evidence="1 7">Pyrimidine metabolism; UMP biosynthesis via de novo pathway; UMP from orotate: step 2/2.</text>
</comment>
<keyword evidence="5 7" id="KW-0456">Lyase</keyword>
<dbReference type="GO" id="GO:0004590">
    <property type="term" value="F:orotidine-5'-phosphate decarboxylase activity"/>
    <property type="evidence" value="ECO:0007669"/>
    <property type="project" value="UniProtKB-UniRule"/>
</dbReference>
<dbReference type="UniPathway" id="UPA00070">
    <property type="reaction ID" value="UER00120"/>
</dbReference>
<evidence type="ECO:0000256" key="2">
    <source>
        <dbReference type="ARBA" id="ARBA00008847"/>
    </source>
</evidence>
<dbReference type="Proteomes" id="UP000251577">
    <property type="component" value="Unassembled WGS sequence"/>
</dbReference>
<dbReference type="EMBL" id="QHCV01000001">
    <property type="protein sequence ID" value="RAV33154.1"/>
    <property type="molecule type" value="Genomic_DNA"/>
</dbReference>
<dbReference type="SMART" id="SM00934">
    <property type="entry name" value="OMPdecase"/>
    <property type="match status" value="1"/>
</dbReference>
<dbReference type="RefSeq" id="WP_113629878.1">
    <property type="nucleotide sequence ID" value="NZ_QHCV01000001.1"/>
</dbReference>
<comment type="catalytic activity">
    <reaction evidence="6 7">
        <text>orotidine 5'-phosphate + H(+) = UMP + CO2</text>
        <dbReference type="Rhea" id="RHEA:11596"/>
        <dbReference type="ChEBI" id="CHEBI:15378"/>
        <dbReference type="ChEBI" id="CHEBI:16526"/>
        <dbReference type="ChEBI" id="CHEBI:57538"/>
        <dbReference type="ChEBI" id="CHEBI:57865"/>
        <dbReference type="EC" id="4.1.1.23"/>
    </reaction>
</comment>
<keyword evidence="3 7" id="KW-0210">Decarboxylase</keyword>
<evidence type="ECO:0000256" key="7">
    <source>
        <dbReference type="HAMAP-Rule" id="MF_01215"/>
    </source>
</evidence>
<evidence type="ECO:0000313" key="10">
    <source>
        <dbReference type="Proteomes" id="UP000251577"/>
    </source>
</evidence>
<keyword evidence="4 7" id="KW-0665">Pyrimidine biosynthesis</keyword>
<evidence type="ECO:0000256" key="3">
    <source>
        <dbReference type="ARBA" id="ARBA00022793"/>
    </source>
</evidence>
<keyword evidence="10" id="KW-1185">Reference proteome</keyword>
<dbReference type="SUPFAM" id="SSF51366">
    <property type="entry name" value="Ribulose-phoshate binding barrel"/>
    <property type="match status" value="1"/>
</dbReference>
<dbReference type="NCBIfam" id="TIGR02127">
    <property type="entry name" value="pyrF_sub2"/>
    <property type="match status" value="1"/>
</dbReference>
<dbReference type="AlphaFoldDB" id="A0A364V961"/>
<dbReference type="InterPro" id="IPR011060">
    <property type="entry name" value="RibuloseP-bd_barrel"/>
</dbReference>
<evidence type="ECO:0000313" key="9">
    <source>
        <dbReference type="EMBL" id="RAV33154.1"/>
    </source>
</evidence>